<accession>R7TLP0</accession>
<evidence type="ECO:0000313" key="12">
    <source>
        <dbReference type="Proteomes" id="UP000014760"/>
    </source>
</evidence>
<dbReference type="PANTHER" id="PTHR46815:SF1">
    <property type="entry name" value="PROTEIN KISH-B"/>
    <property type="match status" value="1"/>
</dbReference>
<sequence length="72" mass="7971">SAYSFEGLCVFSLLVICTSAYLSRVPRLKKMLFSEKKGFLGLFHKASVIGTRLHIPVAASCVIMAVYVLFLK</sequence>
<evidence type="ECO:0000256" key="1">
    <source>
        <dbReference type="ARBA" id="ARBA00002154"/>
    </source>
</evidence>
<feature type="non-terminal residue" evidence="10">
    <location>
        <position position="1"/>
    </location>
</feature>
<comment type="subcellular location">
    <subcellularLocation>
        <location evidence="2">Golgi apparatus membrane</location>
        <topology evidence="2">Single-pass type I membrane protein</topology>
    </subcellularLocation>
</comment>
<dbReference type="HOGENOM" id="CLU_152663_1_2_1"/>
<evidence type="ECO:0000256" key="8">
    <source>
        <dbReference type="ARBA" id="ARBA00023136"/>
    </source>
</evidence>
<dbReference type="EMBL" id="KB309336">
    <property type="protein sequence ID" value="ELT94743.1"/>
    <property type="molecule type" value="Genomic_DNA"/>
</dbReference>
<evidence type="ECO:0000256" key="3">
    <source>
        <dbReference type="ARBA" id="ARBA00008961"/>
    </source>
</evidence>
<comment type="function">
    <text evidence="1 9">Involved in the early part of the secretory pathway.</text>
</comment>
<dbReference type="InterPro" id="IPR009653">
    <property type="entry name" value="Ksh1"/>
</dbReference>
<evidence type="ECO:0000256" key="7">
    <source>
        <dbReference type="ARBA" id="ARBA00023034"/>
    </source>
</evidence>
<dbReference type="AlphaFoldDB" id="R7TLP0"/>
<evidence type="ECO:0000313" key="10">
    <source>
        <dbReference type="EMBL" id="ELT94743.1"/>
    </source>
</evidence>
<evidence type="ECO:0000313" key="11">
    <source>
        <dbReference type="EnsemblMetazoa" id="CapteP128976"/>
    </source>
</evidence>
<dbReference type="STRING" id="283909.R7TLP0"/>
<protein>
    <recommendedName>
        <fullName evidence="9">Protein kish</fullName>
    </recommendedName>
</protein>
<dbReference type="EnsemblMetazoa" id="CapteT128976">
    <property type="protein sequence ID" value="CapteP128976"/>
    <property type="gene ID" value="CapteG128976"/>
</dbReference>
<dbReference type="InterPro" id="IPR042863">
    <property type="entry name" value="Kish-B"/>
</dbReference>
<keyword evidence="5" id="KW-0732">Signal</keyword>
<evidence type="ECO:0000256" key="6">
    <source>
        <dbReference type="ARBA" id="ARBA00022989"/>
    </source>
</evidence>
<gene>
    <name evidence="10" type="ORF">CAPTEDRAFT_128976</name>
</gene>
<organism evidence="10">
    <name type="scientific">Capitella teleta</name>
    <name type="common">Polychaete worm</name>
    <dbReference type="NCBI Taxonomy" id="283909"/>
    <lineage>
        <taxon>Eukaryota</taxon>
        <taxon>Metazoa</taxon>
        <taxon>Spiralia</taxon>
        <taxon>Lophotrochozoa</taxon>
        <taxon>Annelida</taxon>
        <taxon>Polychaeta</taxon>
        <taxon>Sedentaria</taxon>
        <taxon>Scolecida</taxon>
        <taxon>Capitellidae</taxon>
        <taxon>Capitella</taxon>
    </lineage>
</organism>
<evidence type="ECO:0000256" key="2">
    <source>
        <dbReference type="ARBA" id="ARBA00004614"/>
    </source>
</evidence>
<dbReference type="Proteomes" id="UP000014760">
    <property type="component" value="Unassembled WGS sequence"/>
</dbReference>
<evidence type="ECO:0000256" key="5">
    <source>
        <dbReference type="ARBA" id="ARBA00022729"/>
    </source>
</evidence>
<comment type="similarity">
    <text evidence="3 9">Belongs to the KISH family.</text>
</comment>
<reference evidence="12" key="1">
    <citation type="submission" date="2012-12" db="EMBL/GenBank/DDBJ databases">
        <authorList>
            <person name="Hellsten U."/>
            <person name="Grimwood J."/>
            <person name="Chapman J.A."/>
            <person name="Shapiro H."/>
            <person name="Aerts A."/>
            <person name="Otillar R.P."/>
            <person name="Terry A.Y."/>
            <person name="Boore J.L."/>
            <person name="Simakov O."/>
            <person name="Marletaz F."/>
            <person name="Cho S.-J."/>
            <person name="Edsinger-Gonzales E."/>
            <person name="Havlak P."/>
            <person name="Kuo D.-H."/>
            <person name="Larsson T."/>
            <person name="Lv J."/>
            <person name="Arendt D."/>
            <person name="Savage R."/>
            <person name="Osoegawa K."/>
            <person name="de Jong P."/>
            <person name="Lindberg D.R."/>
            <person name="Seaver E.C."/>
            <person name="Weisblat D.A."/>
            <person name="Putnam N.H."/>
            <person name="Grigoriev I.V."/>
            <person name="Rokhsar D.S."/>
        </authorList>
    </citation>
    <scope>NUCLEOTIDE SEQUENCE</scope>
    <source>
        <strain evidence="12">I ESC-2004</strain>
    </source>
</reference>
<reference evidence="10 12" key="2">
    <citation type="journal article" date="2013" name="Nature">
        <title>Insights into bilaterian evolution from three spiralian genomes.</title>
        <authorList>
            <person name="Simakov O."/>
            <person name="Marletaz F."/>
            <person name="Cho S.J."/>
            <person name="Edsinger-Gonzales E."/>
            <person name="Havlak P."/>
            <person name="Hellsten U."/>
            <person name="Kuo D.H."/>
            <person name="Larsson T."/>
            <person name="Lv J."/>
            <person name="Arendt D."/>
            <person name="Savage R."/>
            <person name="Osoegawa K."/>
            <person name="de Jong P."/>
            <person name="Grimwood J."/>
            <person name="Chapman J.A."/>
            <person name="Shapiro H."/>
            <person name="Aerts A."/>
            <person name="Otillar R.P."/>
            <person name="Terry A.Y."/>
            <person name="Boore J.L."/>
            <person name="Grigoriev I.V."/>
            <person name="Lindberg D.R."/>
            <person name="Seaver E.C."/>
            <person name="Weisblat D.A."/>
            <person name="Putnam N.H."/>
            <person name="Rokhsar D.S."/>
        </authorList>
    </citation>
    <scope>NUCLEOTIDE SEQUENCE</scope>
    <source>
        <strain evidence="10 12">I ESC-2004</strain>
    </source>
</reference>
<proteinExistence type="inferred from homology"/>
<dbReference type="OMA" id="IVMAFYI"/>
<dbReference type="GO" id="GO:0000139">
    <property type="term" value="C:Golgi membrane"/>
    <property type="evidence" value="ECO:0007669"/>
    <property type="project" value="UniProtKB-SubCell"/>
</dbReference>
<dbReference type="PANTHER" id="PTHR46815">
    <property type="entry name" value="PROTEIN KISH-B"/>
    <property type="match status" value="1"/>
</dbReference>
<dbReference type="OrthoDB" id="10034655at2759"/>
<keyword evidence="12" id="KW-1185">Reference proteome</keyword>
<keyword evidence="8 9" id="KW-0472">Membrane</keyword>
<name>R7TLP0_CAPTE</name>
<dbReference type="Pfam" id="PF06842">
    <property type="entry name" value="DUF1242"/>
    <property type="match status" value="1"/>
</dbReference>
<keyword evidence="6 9" id="KW-1133">Transmembrane helix</keyword>
<evidence type="ECO:0000256" key="4">
    <source>
        <dbReference type="ARBA" id="ARBA00022692"/>
    </source>
</evidence>
<keyword evidence="4 9" id="KW-0812">Transmembrane</keyword>
<evidence type="ECO:0000256" key="9">
    <source>
        <dbReference type="RuleBase" id="RU910717"/>
    </source>
</evidence>
<reference evidence="11" key="3">
    <citation type="submission" date="2015-06" db="UniProtKB">
        <authorList>
            <consortium name="EnsemblMetazoa"/>
        </authorList>
    </citation>
    <scope>IDENTIFICATION</scope>
</reference>
<keyword evidence="7" id="KW-0333">Golgi apparatus</keyword>
<dbReference type="EMBL" id="AMQN01012161">
    <property type="status" value="NOT_ANNOTATED_CDS"/>
    <property type="molecule type" value="Genomic_DNA"/>
</dbReference>
<feature type="transmembrane region" description="Helical" evidence="9">
    <location>
        <begin position="46"/>
        <end position="70"/>
    </location>
</feature>